<accession>A0A1C3WM62</accession>
<sequence>MPIETIDSQQAREWLLSGEAVLVDVREPDEFRGEHIPGAISVPLSQVARISSLLAIPSGKKVIFQCLKGGRGEKACEAFRSSDAEAREPFNLTGGITAWKAAGLPVIGASLSAPRVSIFRQVQITVGLLVLFSVLAGYFVTPVGFAVAAFFGAALAVAGISGWCGLALVLGRMPWNKGL</sequence>
<dbReference type="Gene3D" id="3.40.250.10">
    <property type="entry name" value="Rhodanese-like domain"/>
    <property type="match status" value="1"/>
</dbReference>
<dbReference type="Gene3D" id="6.10.140.1340">
    <property type="match status" value="1"/>
</dbReference>
<feature type="transmembrane region" description="Helical" evidence="1">
    <location>
        <begin position="146"/>
        <end position="170"/>
    </location>
</feature>
<dbReference type="STRING" id="410764.GA0061103_5737"/>
<protein>
    <submittedName>
        <fullName evidence="3">Rhodanese-related sulfurtransferase</fullName>
    </submittedName>
</protein>
<gene>
    <name evidence="3" type="ORF">GA0061103_5737</name>
</gene>
<dbReference type="InterPro" id="IPR050229">
    <property type="entry name" value="GlpE_sulfurtransferase"/>
</dbReference>
<dbReference type="OrthoDB" id="9807812at2"/>
<dbReference type="GO" id="GO:0004792">
    <property type="term" value="F:thiosulfate-cyanide sulfurtransferase activity"/>
    <property type="evidence" value="ECO:0007669"/>
    <property type="project" value="InterPro"/>
</dbReference>
<dbReference type="InterPro" id="IPR036873">
    <property type="entry name" value="Rhodanese-like_dom_sf"/>
</dbReference>
<proteinExistence type="predicted"/>
<organism evidence="3 4">
    <name type="scientific">Rhizobium multihospitium</name>
    <dbReference type="NCBI Taxonomy" id="410764"/>
    <lineage>
        <taxon>Bacteria</taxon>
        <taxon>Pseudomonadati</taxon>
        <taxon>Pseudomonadota</taxon>
        <taxon>Alphaproteobacteria</taxon>
        <taxon>Hyphomicrobiales</taxon>
        <taxon>Rhizobiaceae</taxon>
        <taxon>Rhizobium/Agrobacterium group</taxon>
        <taxon>Rhizobium</taxon>
    </lineage>
</organism>
<dbReference type="RefSeq" id="WP_092715416.1">
    <property type="nucleotide sequence ID" value="NZ_FMAG01000006.1"/>
</dbReference>
<dbReference type="Proteomes" id="UP000199101">
    <property type="component" value="Unassembled WGS sequence"/>
</dbReference>
<feature type="domain" description="Rhodanese" evidence="2">
    <location>
        <begin position="16"/>
        <end position="108"/>
    </location>
</feature>
<dbReference type="CDD" id="cd00158">
    <property type="entry name" value="RHOD"/>
    <property type="match status" value="1"/>
</dbReference>
<dbReference type="PANTHER" id="PTHR43031:SF1">
    <property type="entry name" value="PYRIDINE NUCLEOTIDE-DISULPHIDE OXIDOREDUCTASE"/>
    <property type="match status" value="1"/>
</dbReference>
<keyword evidence="3" id="KW-0808">Transferase</keyword>
<evidence type="ECO:0000313" key="3">
    <source>
        <dbReference type="EMBL" id="SCB41008.1"/>
    </source>
</evidence>
<dbReference type="InterPro" id="IPR021309">
    <property type="entry name" value="YgaP-like_TM"/>
</dbReference>
<dbReference type="InterPro" id="IPR001763">
    <property type="entry name" value="Rhodanese-like_dom"/>
</dbReference>
<feature type="transmembrane region" description="Helical" evidence="1">
    <location>
        <begin position="122"/>
        <end position="140"/>
    </location>
</feature>
<keyword evidence="1" id="KW-0812">Transmembrane</keyword>
<dbReference type="AlphaFoldDB" id="A0A1C3WM62"/>
<dbReference type="Pfam" id="PF00581">
    <property type="entry name" value="Rhodanese"/>
    <property type="match status" value="1"/>
</dbReference>
<dbReference type="PANTHER" id="PTHR43031">
    <property type="entry name" value="FAD-DEPENDENT OXIDOREDUCTASE"/>
    <property type="match status" value="1"/>
</dbReference>
<dbReference type="SMART" id="SM00450">
    <property type="entry name" value="RHOD"/>
    <property type="match status" value="1"/>
</dbReference>
<evidence type="ECO:0000313" key="4">
    <source>
        <dbReference type="Proteomes" id="UP000199101"/>
    </source>
</evidence>
<reference evidence="4" key="1">
    <citation type="submission" date="2016-08" db="EMBL/GenBank/DDBJ databases">
        <authorList>
            <person name="Varghese N."/>
            <person name="Submissions Spin"/>
        </authorList>
    </citation>
    <scope>NUCLEOTIDE SEQUENCE [LARGE SCALE GENOMIC DNA]</scope>
    <source>
        <strain evidence="4">HAMBI 2975</strain>
    </source>
</reference>
<dbReference type="EMBL" id="FMAG01000006">
    <property type="protein sequence ID" value="SCB41008.1"/>
    <property type="molecule type" value="Genomic_DNA"/>
</dbReference>
<dbReference type="PROSITE" id="PS00380">
    <property type="entry name" value="RHODANESE_1"/>
    <property type="match status" value="1"/>
</dbReference>
<dbReference type="Pfam" id="PF11127">
    <property type="entry name" value="YgaP-like_TM"/>
    <property type="match status" value="1"/>
</dbReference>
<keyword evidence="1" id="KW-1133">Transmembrane helix</keyword>
<dbReference type="PROSITE" id="PS50206">
    <property type="entry name" value="RHODANESE_3"/>
    <property type="match status" value="1"/>
</dbReference>
<keyword evidence="1" id="KW-0472">Membrane</keyword>
<evidence type="ECO:0000256" key="1">
    <source>
        <dbReference type="SAM" id="Phobius"/>
    </source>
</evidence>
<dbReference type="SUPFAM" id="SSF52821">
    <property type="entry name" value="Rhodanese/Cell cycle control phosphatase"/>
    <property type="match status" value="1"/>
</dbReference>
<dbReference type="InterPro" id="IPR001307">
    <property type="entry name" value="Thiosulphate_STrfase_CS"/>
</dbReference>
<evidence type="ECO:0000259" key="2">
    <source>
        <dbReference type="PROSITE" id="PS50206"/>
    </source>
</evidence>
<keyword evidence="4" id="KW-1185">Reference proteome</keyword>
<name>A0A1C3WM62_9HYPH</name>